<evidence type="ECO:0000256" key="1">
    <source>
        <dbReference type="HAMAP-Rule" id="MF_00302"/>
    </source>
</evidence>
<dbReference type="GO" id="GO:0006508">
    <property type="term" value="P:proteolysis"/>
    <property type="evidence" value="ECO:0007669"/>
    <property type="project" value="UniProtKB-UniRule"/>
</dbReference>
<dbReference type="InterPro" id="IPR022935">
    <property type="entry name" value="ClpS"/>
</dbReference>
<protein>
    <recommendedName>
        <fullName evidence="1">ATP-dependent Clp protease adapter protein ClpS</fullName>
    </recommendedName>
</protein>
<comment type="caution">
    <text evidence="3">The sequence shown here is derived from an EMBL/GenBank/DDBJ whole genome shotgun (WGS) entry which is preliminary data.</text>
</comment>
<dbReference type="NCBIfam" id="NF000672">
    <property type="entry name" value="PRK00033.1-5"/>
    <property type="match status" value="1"/>
</dbReference>
<dbReference type="HAMAP" id="MF_00302">
    <property type="entry name" value="ClpS"/>
    <property type="match status" value="1"/>
</dbReference>
<keyword evidence="3" id="KW-0378">Hydrolase</keyword>
<organism evidence="3 4">
    <name type="scientific">Arenimonas maotaiensis</name>
    <dbReference type="NCBI Taxonomy" id="1446479"/>
    <lineage>
        <taxon>Bacteria</taxon>
        <taxon>Pseudomonadati</taxon>
        <taxon>Pseudomonadota</taxon>
        <taxon>Gammaproteobacteria</taxon>
        <taxon>Lysobacterales</taxon>
        <taxon>Lysobacteraceae</taxon>
        <taxon>Arenimonas</taxon>
    </lineage>
</organism>
<proteinExistence type="inferred from homology"/>
<dbReference type="EMBL" id="BMFO01000004">
    <property type="protein sequence ID" value="GGF96960.1"/>
    <property type="molecule type" value="Genomic_DNA"/>
</dbReference>
<dbReference type="Pfam" id="PF02617">
    <property type="entry name" value="ClpS"/>
    <property type="match status" value="1"/>
</dbReference>
<reference evidence="3" key="2">
    <citation type="submission" date="2020-09" db="EMBL/GenBank/DDBJ databases">
        <authorList>
            <person name="Sun Q."/>
            <person name="Zhou Y."/>
        </authorList>
    </citation>
    <scope>NUCLEOTIDE SEQUENCE</scope>
    <source>
        <strain evidence="3">CGMCC 1.12726</strain>
    </source>
</reference>
<comment type="function">
    <text evidence="1">Involved in the modulation of the specificity of the ClpAP-mediated ATP-dependent protein degradation.</text>
</comment>
<evidence type="ECO:0000313" key="4">
    <source>
        <dbReference type="Proteomes" id="UP000632858"/>
    </source>
</evidence>
<gene>
    <name evidence="1 3" type="primary">clpS</name>
    <name evidence="3" type="ORF">GCM10010960_18300</name>
</gene>
<comment type="similarity">
    <text evidence="1">Belongs to the ClpS family.</text>
</comment>
<sequence>MSERKDIERRGGTGIVLEPARAETAPPGRFQVLLLNDDFTPMDFVVHVLQAFFAMNQEKATQVMLQIHTRGRAVAGVYSREVAESKVNQVNEFSRRNHHPLLSIMEPLQ</sequence>
<dbReference type="FunFam" id="3.30.1390.10:FF:000002">
    <property type="entry name" value="ATP-dependent Clp protease adapter protein ClpS"/>
    <property type="match status" value="1"/>
</dbReference>
<evidence type="ECO:0000259" key="2">
    <source>
        <dbReference type="Pfam" id="PF02617"/>
    </source>
</evidence>
<dbReference type="Gene3D" id="3.30.1390.10">
    <property type="match status" value="1"/>
</dbReference>
<dbReference type="RefSeq" id="WP_188450094.1">
    <property type="nucleotide sequence ID" value="NZ_BMFO01000004.1"/>
</dbReference>
<keyword evidence="3" id="KW-0645">Protease</keyword>
<dbReference type="InterPro" id="IPR003769">
    <property type="entry name" value="ClpS_core"/>
</dbReference>
<dbReference type="GO" id="GO:0030163">
    <property type="term" value="P:protein catabolic process"/>
    <property type="evidence" value="ECO:0007669"/>
    <property type="project" value="InterPro"/>
</dbReference>
<reference evidence="3" key="1">
    <citation type="journal article" date="2014" name="Int. J. Syst. Evol. Microbiol.">
        <title>Complete genome sequence of Corynebacterium casei LMG S-19264T (=DSM 44701T), isolated from a smear-ripened cheese.</title>
        <authorList>
            <consortium name="US DOE Joint Genome Institute (JGI-PGF)"/>
            <person name="Walter F."/>
            <person name="Albersmeier A."/>
            <person name="Kalinowski J."/>
            <person name="Ruckert C."/>
        </authorList>
    </citation>
    <scope>NUCLEOTIDE SEQUENCE</scope>
    <source>
        <strain evidence="3">CGMCC 1.12726</strain>
    </source>
</reference>
<dbReference type="Proteomes" id="UP000632858">
    <property type="component" value="Unassembled WGS sequence"/>
</dbReference>
<keyword evidence="4" id="KW-1185">Reference proteome</keyword>
<accession>A0A917CS77</accession>
<dbReference type="SUPFAM" id="SSF54736">
    <property type="entry name" value="ClpS-like"/>
    <property type="match status" value="1"/>
</dbReference>
<evidence type="ECO:0000313" key="3">
    <source>
        <dbReference type="EMBL" id="GGF96960.1"/>
    </source>
</evidence>
<feature type="domain" description="Adaptor protein ClpS core" evidence="2">
    <location>
        <begin position="26"/>
        <end position="102"/>
    </location>
</feature>
<name>A0A917CS77_9GAMM</name>
<comment type="subunit">
    <text evidence="1">Binds to the N-terminal domain of the chaperone ClpA.</text>
</comment>
<dbReference type="PANTHER" id="PTHR33473:SF19">
    <property type="entry name" value="ATP-DEPENDENT CLP PROTEASE ADAPTER PROTEIN CLPS"/>
    <property type="match status" value="1"/>
</dbReference>
<dbReference type="AlphaFoldDB" id="A0A917CS77"/>
<dbReference type="InterPro" id="IPR014719">
    <property type="entry name" value="Ribosomal_bL12_C/ClpS-like"/>
</dbReference>
<dbReference type="PANTHER" id="PTHR33473">
    <property type="entry name" value="ATP-DEPENDENT CLP PROTEASE ADAPTER PROTEIN CLPS1, CHLOROPLASTIC"/>
    <property type="match status" value="1"/>
</dbReference>
<dbReference type="GO" id="GO:0008233">
    <property type="term" value="F:peptidase activity"/>
    <property type="evidence" value="ECO:0007669"/>
    <property type="project" value="UniProtKB-KW"/>
</dbReference>